<feature type="active site" evidence="1">
    <location>
        <position position="133"/>
    </location>
</feature>
<feature type="active site" evidence="1">
    <location>
        <position position="150"/>
    </location>
</feature>
<dbReference type="Proteomes" id="UP000481153">
    <property type="component" value="Unassembled WGS sequence"/>
</dbReference>
<dbReference type="InterPro" id="IPR028131">
    <property type="entry name" value="VASH1"/>
</dbReference>
<organism evidence="2 3">
    <name type="scientific">Aphanomyces euteiches</name>
    <dbReference type="NCBI Taxonomy" id="100861"/>
    <lineage>
        <taxon>Eukaryota</taxon>
        <taxon>Sar</taxon>
        <taxon>Stramenopiles</taxon>
        <taxon>Oomycota</taxon>
        <taxon>Saprolegniomycetes</taxon>
        <taxon>Saprolegniales</taxon>
        <taxon>Verrucalvaceae</taxon>
        <taxon>Aphanomyces</taxon>
    </lineage>
</organism>
<dbReference type="AlphaFoldDB" id="A0A6G0X4Y6"/>
<dbReference type="EMBL" id="VJMJ01000102">
    <property type="protein sequence ID" value="KAF0735004.1"/>
    <property type="molecule type" value="Genomic_DNA"/>
</dbReference>
<dbReference type="Pfam" id="PF14822">
    <property type="entry name" value="Vasohibin"/>
    <property type="match status" value="1"/>
</dbReference>
<keyword evidence="3" id="KW-1185">Reference proteome</keyword>
<gene>
    <name evidence="2" type="ORF">Ae201684_008476</name>
</gene>
<proteinExistence type="predicted"/>
<dbReference type="VEuPathDB" id="FungiDB:AeMF1_000071"/>
<accession>A0A6G0X4Y6</accession>
<evidence type="ECO:0000313" key="3">
    <source>
        <dbReference type="Proteomes" id="UP000481153"/>
    </source>
</evidence>
<evidence type="ECO:0000313" key="2">
    <source>
        <dbReference type="EMBL" id="KAF0735004.1"/>
    </source>
</evidence>
<comment type="caution">
    <text evidence="2">The sequence shown here is derived from an EMBL/GenBank/DDBJ whole genome shotgun (WGS) entry which is preliminary data.</text>
</comment>
<dbReference type="PANTHER" id="PTHR15750">
    <property type="entry name" value="VASOHIBIN-1-LIKE ISOFORM X2"/>
    <property type="match status" value="1"/>
</dbReference>
<reference evidence="2 3" key="1">
    <citation type="submission" date="2019-07" db="EMBL/GenBank/DDBJ databases">
        <title>Genomics analysis of Aphanomyces spp. identifies a new class of oomycete effector associated with host adaptation.</title>
        <authorList>
            <person name="Gaulin E."/>
        </authorList>
    </citation>
    <scope>NUCLEOTIDE SEQUENCE [LARGE SCALE GENOMIC DNA]</scope>
    <source>
        <strain evidence="2 3">ATCC 201684</strain>
    </source>
</reference>
<sequence>MKDVGAKLREVTEIVRMTPDLPVPPIPEPPKRLGKGNVRTKLMAVQQYLNELEYNYTGTVYFDVNKNRSHKSIYGTAKEIIQEALPIQCLEAVFVAAYLTAGGPEYEGTNFNHQVDRISISFKTKCGGKVFRHIVLGVKHQHNWGALGLSRSAGLMFKDLKFKVIKIYLGLPFSHDIHSTERVEWRVLNIKVIDHSWEDVASQFDIFAREYPELISHLYRVGELPESFSDKFTLHKPPKKTHSPSRKNRGFEWESINEPNLNENVGSAQDAKRLLLRVSPQMLHFKSQQASLDASLIEYAPANLFLHNESPYNLVVTVSVTPYLKILGKTREPTVDSQLFAFKFQLKPNSVTSTAVRLILPVQTANQTSEPTDAISIKYVAVEAGVETPTAVSDSMLQHATIAIPYDWKE</sequence>
<feature type="active site" evidence="1">
    <location>
        <position position="89"/>
    </location>
</feature>
<dbReference type="GO" id="GO:0005737">
    <property type="term" value="C:cytoplasm"/>
    <property type="evidence" value="ECO:0007669"/>
    <property type="project" value="InterPro"/>
</dbReference>
<dbReference type="PANTHER" id="PTHR15750:SF2">
    <property type="entry name" value="VASOHIBIN"/>
    <property type="match status" value="1"/>
</dbReference>
<evidence type="ECO:0000256" key="1">
    <source>
        <dbReference type="PIRSR" id="PIRSR628131-1"/>
    </source>
</evidence>
<protein>
    <submittedName>
        <fullName evidence="2">Uncharacterized protein</fullName>
    </submittedName>
</protein>
<name>A0A6G0X4Y6_9STRA</name>